<dbReference type="AlphaFoldDB" id="A0A4R4F9X1"/>
<dbReference type="RefSeq" id="WP_132281529.1">
    <property type="nucleotide sequence ID" value="NZ_JAOBST010000080.1"/>
</dbReference>
<name>A0A4R4F9X1_9FIRM</name>
<sequence length="78" mass="8521">MEVTLDAGRLCQKEAAHAYLKERLGLPDYYGANLDALYDCLTELDGLKVILSNSADAGCCAAKIIEVMQEADVEVELR</sequence>
<evidence type="ECO:0000313" key="4">
    <source>
        <dbReference type="Proteomes" id="UP000295710"/>
    </source>
</evidence>
<dbReference type="Proteomes" id="UP000295710">
    <property type="component" value="Unassembled WGS sequence"/>
</dbReference>
<protein>
    <submittedName>
        <fullName evidence="3">Ribonuclease inhibitor</fullName>
    </submittedName>
</protein>
<gene>
    <name evidence="3" type="ORF">E1963_18795</name>
</gene>
<evidence type="ECO:0000259" key="2">
    <source>
        <dbReference type="Pfam" id="PF01337"/>
    </source>
</evidence>
<dbReference type="Gene3D" id="3.30.370.10">
    <property type="entry name" value="Barstar-like"/>
    <property type="match status" value="1"/>
</dbReference>
<dbReference type="Pfam" id="PF01337">
    <property type="entry name" value="Barstar"/>
    <property type="match status" value="1"/>
</dbReference>
<reference evidence="3 4" key="1">
    <citation type="journal article" date="2016" name="Nat. Microbiol.">
        <title>The Mouse Intestinal Bacterial Collection (miBC) provides host-specific insight into cultured diversity and functional potential of the gut microbiota.</title>
        <authorList>
            <person name="Lagkouvardos I."/>
            <person name="Pukall R."/>
            <person name="Abt B."/>
            <person name="Foesel B.U."/>
            <person name="Meier-Kolthoff J.P."/>
            <person name="Kumar N."/>
            <person name="Bresciani A."/>
            <person name="Martinez I."/>
            <person name="Just S."/>
            <person name="Ziegler C."/>
            <person name="Brugiroux S."/>
            <person name="Garzetti D."/>
            <person name="Wenning M."/>
            <person name="Bui T.P."/>
            <person name="Wang J."/>
            <person name="Hugenholtz F."/>
            <person name="Plugge C.M."/>
            <person name="Peterson D.A."/>
            <person name="Hornef M.W."/>
            <person name="Baines J.F."/>
            <person name="Smidt H."/>
            <person name="Walter J."/>
            <person name="Kristiansen K."/>
            <person name="Nielsen H.B."/>
            <person name="Haller D."/>
            <person name="Overmann J."/>
            <person name="Stecher B."/>
            <person name="Clavel T."/>
        </authorList>
    </citation>
    <scope>NUCLEOTIDE SEQUENCE [LARGE SCALE GENOMIC DNA]</scope>
    <source>
        <strain evidence="3 4">DSM 28560</strain>
    </source>
</reference>
<accession>A0A4R4F9X1</accession>
<feature type="domain" description="Barstar (barnase inhibitor)" evidence="2">
    <location>
        <begin position="2"/>
        <end position="57"/>
    </location>
</feature>
<evidence type="ECO:0000313" key="3">
    <source>
        <dbReference type="EMBL" id="TDA20118.1"/>
    </source>
</evidence>
<dbReference type="SUPFAM" id="SSF52038">
    <property type="entry name" value="Barstar-related"/>
    <property type="match status" value="1"/>
</dbReference>
<evidence type="ECO:0000256" key="1">
    <source>
        <dbReference type="ARBA" id="ARBA00006845"/>
    </source>
</evidence>
<organism evidence="3 4">
    <name type="scientific">Extibacter muris</name>
    <dbReference type="NCBI Taxonomy" id="1796622"/>
    <lineage>
        <taxon>Bacteria</taxon>
        <taxon>Bacillati</taxon>
        <taxon>Bacillota</taxon>
        <taxon>Clostridia</taxon>
        <taxon>Lachnospirales</taxon>
        <taxon>Lachnospiraceae</taxon>
        <taxon>Extibacter</taxon>
    </lineage>
</organism>
<keyword evidence="4" id="KW-1185">Reference proteome</keyword>
<comment type="caution">
    <text evidence="3">The sequence shown here is derived from an EMBL/GenBank/DDBJ whole genome shotgun (WGS) entry which is preliminary data.</text>
</comment>
<dbReference type="InterPro" id="IPR035905">
    <property type="entry name" value="Barstar-like_sf"/>
</dbReference>
<proteinExistence type="inferred from homology"/>
<dbReference type="InterPro" id="IPR000468">
    <property type="entry name" value="Barstar"/>
</dbReference>
<dbReference type="EMBL" id="SMMX01000033">
    <property type="protein sequence ID" value="TDA20118.1"/>
    <property type="molecule type" value="Genomic_DNA"/>
</dbReference>
<comment type="similarity">
    <text evidence="1">Belongs to the barstar family.</text>
</comment>